<dbReference type="InterPro" id="IPR052347">
    <property type="entry name" value="Isochorismatase_Nicotinamidase"/>
</dbReference>
<gene>
    <name evidence="3" type="ORF">EHV23_05470</name>
</gene>
<name>A0A3R8MYU9_9BURK</name>
<reference evidence="3 4" key="1">
    <citation type="submission" date="2018-11" db="EMBL/GenBank/DDBJ databases">
        <title>Genome sequencing of Lautropia sp. KCOM 2505 (= ChDC F240).</title>
        <authorList>
            <person name="Kook J.-K."/>
            <person name="Park S.-N."/>
            <person name="Lim Y.K."/>
        </authorList>
    </citation>
    <scope>NUCLEOTIDE SEQUENCE [LARGE SCALE GENOMIC DNA]</scope>
    <source>
        <strain evidence="3 4">KCOM 2505</strain>
    </source>
</reference>
<evidence type="ECO:0000313" key="3">
    <source>
        <dbReference type="EMBL" id="RRN45611.1"/>
    </source>
</evidence>
<dbReference type="OrthoDB" id="9791276at2"/>
<accession>A0A3R8MYU9</accession>
<dbReference type="Proteomes" id="UP000270261">
    <property type="component" value="Unassembled WGS sequence"/>
</dbReference>
<sequence length="279" mass="30561">MTASNLVLIIDAQKDFCDIPASVSGVTGEMVYPALPVMGAHADMQRLGAWLEGNAARIDDIVLTMDSHQYYDIAHPTFWRTARGGEVAPFTPIPAADMRAGRFRPADPALHERAQAYLDELEARGRYTHMVWPVHCEIGSWGHGLHPVVLESVQHWQQQRSRAVTTVFKGMHPLTEHYSALRAEVPDPADPASQLNTALVGRIADAGGQVVVAGEASTHCVAATMRDLFEVLPKEHLARFVLLTDCMSPVANFEAAHLAFLEEAALHGVRLETSRNFGL</sequence>
<dbReference type="AlphaFoldDB" id="A0A3R8MYU9"/>
<keyword evidence="4" id="KW-1185">Reference proteome</keyword>
<evidence type="ECO:0000256" key="1">
    <source>
        <dbReference type="ARBA" id="ARBA00006336"/>
    </source>
</evidence>
<proteinExistence type="inferred from homology"/>
<protein>
    <submittedName>
        <fullName evidence="3">Cysteine hydrolase</fullName>
    </submittedName>
</protein>
<comment type="similarity">
    <text evidence="1">Belongs to the isochorismatase family.</text>
</comment>
<dbReference type="PANTHER" id="PTHR11080">
    <property type="entry name" value="PYRAZINAMIDASE/NICOTINAMIDASE"/>
    <property type="match status" value="1"/>
</dbReference>
<comment type="caution">
    <text evidence="3">The sequence shown here is derived from an EMBL/GenBank/DDBJ whole genome shotgun (WGS) entry which is preliminary data.</text>
</comment>
<dbReference type="EMBL" id="RRUE01000001">
    <property type="protein sequence ID" value="RRN45611.1"/>
    <property type="molecule type" value="Genomic_DNA"/>
</dbReference>
<dbReference type="GO" id="GO:0016787">
    <property type="term" value="F:hydrolase activity"/>
    <property type="evidence" value="ECO:0007669"/>
    <property type="project" value="UniProtKB-KW"/>
</dbReference>
<evidence type="ECO:0000313" key="4">
    <source>
        <dbReference type="Proteomes" id="UP000270261"/>
    </source>
</evidence>
<dbReference type="InterPro" id="IPR036380">
    <property type="entry name" value="Isochorismatase-like_sf"/>
</dbReference>
<evidence type="ECO:0000256" key="2">
    <source>
        <dbReference type="ARBA" id="ARBA00022801"/>
    </source>
</evidence>
<organism evidence="3 4">
    <name type="scientific">Lautropia dentalis</name>
    <dbReference type="NCBI Taxonomy" id="2490857"/>
    <lineage>
        <taxon>Bacteria</taxon>
        <taxon>Pseudomonadati</taxon>
        <taxon>Pseudomonadota</taxon>
        <taxon>Betaproteobacteria</taxon>
        <taxon>Burkholderiales</taxon>
        <taxon>Burkholderiaceae</taxon>
        <taxon>Lautropia</taxon>
    </lineage>
</organism>
<dbReference type="Gene3D" id="3.40.50.850">
    <property type="entry name" value="Isochorismatase-like"/>
    <property type="match status" value="1"/>
</dbReference>
<dbReference type="PANTHER" id="PTHR11080:SF2">
    <property type="entry name" value="LD05707P"/>
    <property type="match status" value="1"/>
</dbReference>
<dbReference type="RefSeq" id="WP_125095040.1">
    <property type="nucleotide sequence ID" value="NZ_RRUE01000001.1"/>
</dbReference>
<dbReference type="SUPFAM" id="SSF52499">
    <property type="entry name" value="Isochorismatase-like hydrolases"/>
    <property type="match status" value="1"/>
</dbReference>
<keyword evidence="2 3" id="KW-0378">Hydrolase</keyword>